<gene>
    <name evidence="2" type="ORF">PXEA_LOCUS13072</name>
</gene>
<evidence type="ECO:0000259" key="1">
    <source>
        <dbReference type="Pfam" id="PF25092"/>
    </source>
</evidence>
<protein>
    <recommendedName>
        <fullName evidence="1">Kin17 KOW domain-containing protein</fullName>
    </recommendedName>
</protein>
<evidence type="ECO:0000313" key="2">
    <source>
        <dbReference type="EMBL" id="VEL19632.1"/>
    </source>
</evidence>
<dbReference type="Gene3D" id="2.30.30.30">
    <property type="match status" value="1"/>
</dbReference>
<feature type="domain" description="Kin17 KOW" evidence="1">
    <location>
        <begin position="41"/>
        <end position="77"/>
    </location>
</feature>
<dbReference type="GO" id="GO:0003690">
    <property type="term" value="F:double-stranded DNA binding"/>
    <property type="evidence" value="ECO:0007669"/>
    <property type="project" value="TreeGrafter"/>
</dbReference>
<dbReference type="Pfam" id="PF25092">
    <property type="entry name" value="SH3_KIN17_C"/>
    <property type="match status" value="1"/>
</dbReference>
<reference evidence="2" key="1">
    <citation type="submission" date="2018-11" db="EMBL/GenBank/DDBJ databases">
        <authorList>
            <consortium name="Pathogen Informatics"/>
        </authorList>
    </citation>
    <scope>NUCLEOTIDE SEQUENCE</scope>
</reference>
<organism evidence="2 3">
    <name type="scientific">Protopolystoma xenopodis</name>
    <dbReference type="NCBI Taxonomy" id="117903"/>
    <lineage>
        <taxon>Eukaryota</taxon>
        <taxon>Metazoa</taxon>
        <taxon>Spiralia</taxon>
        <taxon>Lophotrochozoa</taxon>
        <taxon>Platyhelminthes</taxon>
        <taxon>Monogenea</taxon>
        <taxon>Polyopisthocotylea</taxon>
        <taxon>Polystomatidea</taxon>
        <taxon>Polystomatidae</taxon>
        <taxon>Protopolystoma</taxon>
    </lineage>
</organism>
<dbReference type="Proteomes" id="UP000784294">
    <property type="component" value="Unassembled WGS sequence"/>
</dbReference>
<dbReference type="PANTHER" id="PTHR12805:SF0">
    <property type="entry name" value="DNA_RNA-BINDING PROTEIN KIN17"/>
    <property type="match status" value="1"/>
</dbReference>
<evidence type="ECO:0000313" key="3">
    <source>
        <dbReference type="Proteomes" id="UP000784294"/>
    </source>
</evidence>
<sequence>METLSLASLLVPIAKSQAIVNVLRRNTRIKVDQDHVETVIPSIGEQVLIVNGAYRSEVARIEAIDWVSSSCDLTITSR</sequence>
<name>A0A448WT59_9PLAT</name>
<dbReference type="PANTHER" id="PTHR12805">
    <property type="entry name" value="KIN17 KIN, ANTIGENIC DETERMINANT OF RECA PROTEIN HOMOLOG"/>
    <property type="match status" value="1"/>
</dbReference>
<dbReference type="InterPro" id="IPR014722">
    <property type="entry name" value="Rib_uL2_dom2"/>
</dbReference>
<dbReference type="AlphaFoldDB" id="A0A448WT59"/>
<dbReference type="InterPro" id="IPR037321">
    <property type="entry name" value="KIN17-like"/>
</dbReference>
<proteinExistence type="predicted"/>
<dbReference type="InterPro" id="IPR041995">
    <property type="entry name" value="KOW_KIN17"/>
</dbReference>
<dbReference type="GO" id="GO:0006260">
    <property type="term" value="P:DNA replication"/>
    <property type="evidence" value="ECO:0007669"/>
    <property type="project" value="TreeGrafter"/>
</dbReference>
<dbReference type="GO" id="GO:0005634">
    <property type="term" value="C:nucleus"/>
    <property type="evidence" value="ECO:0007669"/>
    <property type="project" value="TreeGrafter"/>
</dbReference>
<dbReference type="GO" id="GO:0006974">
    <property type="term" value="P:DNA damage response"/>
    <property type="evidence" value="ECO:0007669"/>
    <property type="project" value="TreeGrafter"/>
</dbReference>
<keyword evidence="3" id="KW-1185">Reference proteome</keyword>
<comment type="caution">
    <text evidence="2">The sequence shown here is derived from an EMBL/GenBank/DDBJ whole genome shotgun (WGS) entry which is preliminary data.</text>
</comment>
<accession>A0A448WT59</accession>
<dbReference type="Gene3D" id="2.30.30.140">
    <property type="match status" value="1"/>
</dbReference>
<dbReference type="EMBL" id="CAAALY010042474">
    <property type="protein sequence ID" value="VEL19632.1"/>
    <property type="molecule type" value="Genomic_DNA"/>
</dbReference>
<dbReference type="OrthoDB" id="10266249at2759"/>